<evidence type="ECO:0000313" key="2">
    <source>
        <dbReference type="Proteomes" id="UP000027222"/>
    </source>
</evidence>
<dbReference type="Proteomes" id="UP000027222">
    <property type="component" value="Unassembled WGS sequence"/>
</dbReference>
<dbReference type="EMBL" id="KL142371">
    <property type="protein sequence ID" value="KDR81047.1"/>
    <property type="molecule type" value="Genomic_DNA"/>
</dbReference>
<evidence type="ECO:0000313" key="1">
    <source>
        <dbReference type="EMBL" id="KDR81047.1"/>
    </source>
</evidence>
<accession>A0A067TFD1</accession>
<protein>
    <recommendedName>
        <fullName evidence="3">F-box domain-containing protein</fullName>
    </recommendedName>
</protein>
<evidence type="ECO:0008006" key="3">
    <source>
        <dbReference type="Google" id="ProtNLM"/>
    </source>
</evidence>
<gene>
    <name evidence="1" type="ORF">GALMADRAFT_241672</name>
</gene>
<dbReference type="HOGENOM" id="CLU_067606_0_0_1"/>
<name>A0A067TFD1_GALM3</name>
<keyword evidence="2" id="KW-1185">Reference proteome</keyword>
<dbReference type="OrthoDB" id="3065666at2759"/>
<sequence>MDAAIAIRIPQEIKHNILSFCPKSSCASLARVHTSYQGEAERAIYRSIGHSIHDHTKVVNTKILGCLETLSTNREKASMVRSLALWFDRISSWTDENRRAAILLLLNALTNMHSLSDLRMRISLHDRDPVHEQFNSVLRGNHFCLQTLYCDSVFDLVKILEDQPTLQFFGIYANDNEEDTKKILDSLQARRLRLPMVSTLYNISDHFYQLDIFPVFYPDHINICGALKHSYNQGQSIATDTSPCNTDIAVVKIYLKDFSDMVHIRRIVENMVCAFPGISILEFSLQHPDQFDVKHPKIKDILSLVPDLEDVQFSCWEEVEKPQRYGHSEEVNWEQAKEWGSIFPKLLSISFLSGLSLERRDEGSVWAFER</sequence>
<reference evidence="2" key="1">
    <citation type="journal article" date="2014" name="Proc. Natl. Acad. Sci. U.S.A.">
        <title>Extensive sampling of basidiomycete genomes demonstrates inadequacy of the white-rot/brown-rot paradigm for wood decay fungi.</title>
        <authorList>
            <person name="Riley R."/>
            <person name="Salamov A.A."/>
            <person name="Brown D.W."/>
            <person name="Nagy L.G."/>
            <person name="Floudas D."/>
            <person name="Held B.W."/>
            <person name="Levasseur A."/>
            <person name="Lombard V."/>
            <person name="Morin E."/>
            <person name="Otillar R."/>
            <person name="Lindquist E.A."/>
            <person name="Sun H."/>
            <person name="LaButti K.M."/>
            <person name="Schmutz J."/>
            <person name="Jabbour D."/>
            <person name="Luo H."/>
            <person name="Baker S.E."/>
            <person name="Pisabarro A.G."/>
            <person name="Walton J.D."/>
            <person name="Blanchette R.A."/>
            <person name="Henrissat B."/>
            <person name="Martin F."/>
            <person name="Cullen D."/>
            <person name="Hibbett D.S."/>
            <person name="Grigoriev I.V."/>
        </authorList>
    </citation>
    <scope>NUCLEOTIDE SEQUENCE [LARGE SCALE GENOMIC DNA]</scope>
    <source>
        <strain evidence="2">CBS 339.88</strain>
    </source>
</reference>
<dbReference type="AlphaFoldDB" id="A0A067TFD1"/>
<proteinExistence type="predicted"/>
<organism evidence="1 2">
    <name type="scientific">Galerina marginata (strain CBS 339.88)</name>
    <dbReference type="NCBI Taxonomy" id="685588"/>
    <lineage>
        <taxon>Eukaryota</taxon>
        <taxon>Fungi</taxon>
        <taxon>Dikarya</taxon>
        <taxon>Basidiomycota</taxon>
        <taxon>Agaricomycotina</taxon>
        <taxon>Agaricomycetes</taxon>
        <taxon>Agaricomycetidae</taxon>
        <taxon>Agaricales</taxon>
        <taxon>Agaricineae</taxon>
        <taxon>Strophariaceae</taxon>
        <taxon>Galerina</taxon>
    </lineage>
</organism>